<keyword evidence="1" id="KW-1133">Transmembrane helix</keyword>
<protein>
    <submittedName>
        <fullName evidence="2">Uncharacterized protein</fullName>
    </submittedName>
</protein>
<sequence length="173" mass="19783">MPSQKFMLVLFLLVVLPLVIIFANHDVFFTFVSIIIVADSFKFIAFIFLGNANDPEENKASDKNNMSEKRDLSDNDSLDFKRFDIGIHITRNLIVILFYIYCSLYINLFILKILTALIILYLIYGINVIIASRSLISFKKNVKLDTAAKFAVRIISIFIIAAVAYNKFVKNVL</sequence>
<dbReference type="RefSeq" id="WP_114298025.1">
    <property type="nucleotide sequence ID" value="NZ_QPJT01000012.1"/>
</dbReference>
<reference evidence="2 3" key="1">
    <citation type="submission" date="2018-07" db="EMBL/GenBank/DDBJ databases">
        <title>Genomic Encyclopedia of Type Strains, Phase IV (KMG-IV): sequencing the most valuable type-strain genomes for metagenomic binning, comparative biology and taxonomic classification.</title>
        <authorList>
            <person name="Goeker M."/>
        </authorList>
    </citation>
    <scope>NUCLEOTIDE SEQUENCE [LARGE SCALE GENOMIC DNA]</scope>
    <source>
        <strain evidence="2 3">DSM 27016</strain>
    </source>
</reference>
<evidence type="ECO:0000256" key="1">
    <source>
        <dbReference type="SAM" id="Phobius"/>
    </source>
</evidence>
<proteinExistence type="predicted"/>
<name>A0A369B3I7_9FIRM</name>
<accession>A0A369B3I7</accession>
<feature type="transmembrane region" description="Helical" evidence="1">
    <location>
        <begin position="7"/>
        <end position="23"/>
    </location>
</feature>
<dbReference type="Proteomes" id="UP000253034">
    <property type="component" value="Unassembled WGS sequence"/>
</dbReference>
<dbReference type="EMBL" id="QPJT01000012">
    <property type="protein sequence ID" value="RCX16099.1"/>
    <property type="molecule type" value="Genomic_DNA"/>
</dbReference>
<feature type="transmembrane region" description="Helical" evidence="1">
    <location>
        <begin position="116"/>
        <end position="138"/>
    </location>
</feature>
<feature type="transmembrane region" description="Helical" evidence="1">
    <location>
        <begin position="150"/>
        <end position="168"/>
    </location>
</feature>
<evidence type="ECO:0000313" key="3">
    <source>
        <dbReference type="Proteomes" id="UP000253034"/>
    </source>
</evidence>
<dbReference type="AlphaFoldDB" id="A0A369B3I7"/>
<organism evidence="2 3">
    <name type="scientific">Anaerobacterium chartisolvens</name>
    <dbReference type="NCBI Taxonomy" id="1297424"/>
    <lineage>
        <taxon>Bacteria</taxon>
        <taxon>Bacillati</taxon>
        <taxon>Bacillota</taxon>
        <taxon>Clostridia</taxon>
        <taxon>Eubacteriales</taxon>
        <taxon>Oscillospiraceae</taxon>
        <taxon>Anaerobacterium</taxon>
    </lineage>
</organism>
<feature type="transmembrane region" description="Helical" evidence="1">
    <location>
        <begin position="89"/>
        <end position="110"/>
    </location>
</feature>
<gene>
    <name evidence="2" type="ORF">DFR58_11281</name>
</gene>
<keyword evidence="3" id="KW-1185">Reference proteome</keyword>
<comment type="caution">
    <text evidence="2">The sequence shown here is derived from an EMBL/GenBank/DDBJ whole genome shotgun (WGS) entry which is preliminary data.</text>
</comment>
<feature type="transmembrane region" description="Helical" evidence="1">
    <location>
        <begin position="29"/>
        <end position="49"/>
    </location>
</feature>
<evidence type="ECO:0000313" key="2">
    <source>
        <dbReference type="EMBL" id="RCX16099.1"/>
    </source>
</evidence>
<keyword evidence="1" id="KW-0472">Membrane</keyword>
<keyword evidence="1" id="KW-0812">Transmembrane</keyword>